<reference evidence="1" key="1">
    <citation type="journal article" date="2011" name="Plant Physiol.">
        <title>Comprehensive sequence analysis of 24,783 barley full-length cDNAs derived from 12 clone libraries.</title>
        <authorList>
            <person name="Matsumoto T."/>
            <person name="Tanaka T."/>
            <person name="Sakai H."/>
            <person name="Amano N."/>
            <person name="Kanamori H."/>
            <person name="Kurita K."/>
            <person name="Kikuta A."/>
            <person name="Kamiya K."/>
            <person name="Yamamoto M."/>
            <person name="Ikawa H."/>
            <person name="Fujii N."/>
            <person name="Hori K."/>
            <person name="Itoh T."/>
            <person name="Sato K."/>
        </authorList>
    </citation>
    <scope>NUCLEOTIDE SEQUENCE</scope>
</reference>
<dbReference type="AlphaFoldDB" id="F2EHN0"/>
<name>F2EHN0_HORVV</name>
<dbReference type="EMBL" id="AK375657">
    <property type="protein sequence ID" value="BAK06852.1"/>
    <property type="molecule type" value="mRNA"/>
</dbReference>
<sequence length="44" mass="5013">MHVVFRQPVVTGLDWTAPDGNMLASRCLGQEGWFFLLSWLRSCS</sequence>
<evidence type="ECO:0000313" key="1">
    <source>
        <dbReference type="EMBL" id="BAK06852.1"/>
    </source>
</evidence>
<organism evidence="1">
    <name type="scientific">Hordeum vulgare subsp. vulgare</name>
    <name type="common">Domesticated barley</name>
    <dbReference type="NCBI Taxonomy" id="112509"/>
    <lineage>
        <taxon>Eukaryota</taxon>
        <taxon>Viridiplantae</taxon>
        <taxon>Streptophyta</taxon>
        <taxon>Embryophyta</taxon>
        <taxon>Tracheophyta</taxon>
        <taxon>Spermatophyta</taxon>
        <taxon>Magnoliopsida</taxon>
        <taxon>Liliopsida</taxon>
        <taxon>Poales</taxon>
        <taxon>Poaceae</taxon>
        <taxon>BOP clade</taxon>
        <taxon>Pooideae</taxon>
        <taxon>Triticodae</taxon>
        <taxon>Triticeae</taxon>
        <taxon>Hordeinae</taxon>
        <taxon>Hordeum</taxon>
    </lineage>
</organism>
<proteinExistence type="evidence at transcript level"/>
<accession>F2EHN0</accession>
<protein>
    <submittedName>
        <fullName evidence="1">Predicted protein</fullName>
    </submittedName>
</protein>